<proteinExistence type="predicted"/>
<reference evidence="1" key="1">
    <citation type="submission" date="2018-05" db="EMBL/GenBank/DDBJ databases">
        <authorList>
            <person name="Lanie J.A."/>
            <person name="Ng W.-L."/>
            <person name="Kazmierczak K.M."/>
            <person name="Andrzejewski T.M."/>
            <person name="Davidsen T.M."/>
            <person name="Wayne K.J."/>
            <person name="Tettelin H."/>
            <person name="Glass J.I."/>
            <person name="Rusch D."/>
            <person name="Podicherti R."/>
            <person name="Tsui H.-C.T."/>
            <person name="Winkler M.E."/>
        </authorList>
    </citation>
    <scope>NUCLEOTIDE SEQUENCE</scope>
</reference>
<accession>A0A381SBW2</accession>
<evidence type="ECO:0000313" key="1">
    <source>
        <dbReference type="EMBL" id="SUZ99727.1"/>
    </source>
</evidence>
<dbReference type="EMBL" id="UINC01002731">
    <property type="protein sequence ID" value="SUZ99727.1"/>
    <property type="molecule type" value="Genomic_DNA"/>
</dbReference>
<gene>
    <name evidence="1" type="ORF">METZ01_LOCUS52581</name>
</gene>
<protein>
    <submittedName>
        <fullName evidence="1">Uncharacterized protein</fullName>
    </submittedName>
</protein>
<dbReference type="AlphaFoldDB" id="A0A381SBW2"/>
<organism evidence="1">
    <name type="scientific">marine metagenome</name>
    <dbReference type="NCBI Taxonomy" id="408172"/>
    <lineage>
        <taxon>unclassified sequences</taxon>
        <taxon>metagenomes</taxon>
        <taxon>ecological metagenomes</taxon>
    </lineage>
</organism>
<sequence length="59" mass="7197">MKKREKMENLFGLEMTYEKVLALTKERMGIFGYHPHEIKAAAYKWYMELVEEKLEKEKK</sequence>
<name>A0A381SBW2_9ZZZZ</name>